<dbReference type="Proteomes" id="UP000886289">
    <property type="component" value="Unassembled WGS sequence"/>
</dbReference>
<evidence type="ECO:0000256" key="11">
    <source>
        <dbReference type="ARBA" id="ARBA00022989"/>
    </source>
</evidence>
<feature type="transmembrane region" description="Helical" evidence="13">
    <location>
        <begin position="194"/>
        <end position="216"/>
    </location>
</feature>
<dbReference type="PROSITE" id="PS50112">
    <property type="entry name" value="PAS"/>
    <property type="match status" value="1"/>
</dbReference>
<keyword evidence="6" id="KW-0808">Transferase</keyword>
<dbReference type="SUPFAM" id="SSF55785">
    <property type="entry name" value="PYP-like sensor domain (PAS domain)"/>
    <property type="match status" value="1"/>
</dbReference>
<dbReference type="EC" id="2.7.13.3" evidence="3"/>
<proteinExistence type="predicted"/>
<gene>
    <name evidence="16" type="ORF">ENG63_09835</name>
</gene>
<dbReference type="Gene3D" id="1.10.287.130">
    <property type="match status" value="1"/>
</dbReference>
<keyword evidence="4" id="KW-1003">Cell membrane</keyword>
<evidence type="ECO:0000256" key="5">
    <source>
        <dbReference type="ARBA" id="ARBA00022553"/>
    </source>
</evidence>
<sequence>MYYTMTLLNRLQVRLNAISLKAKVIIGVSLILIVVIGLFTYYDTLARIKFHFDKQEEWAFELSDTVMRSIEYPMFDGNMDYVQAILERLYKMEDVKVVNLCDANGVIKYSGLPSNIGKKDTSEITKKALLTGLLTKGLEILGGERVLYHAMPIANEKTCYKCHGRERRILGVLTVGINWTPIEERVIALRNREIFLGIISIIVVGFFLTLFLTKYVTRPLSTLTRLADEISRGNPGFEFGRVVKCWEIQKCDEVNCPAYGNTEIMCWYIDDTLCKAEPSGKFPEKLNMCRKCTVYKRHMGDEMVQLADAFKHMLYRLRISKEKLKQSEEKYKFLFDTDPNSIFILDHETYRILDANARAESQYGYSKEEFLNMSFWDLGFKEDMEEMKYHFKNILDGRCVLFSKKSHRKKDGSRFYVNIHVCGVRFAGKNAFIATTIDITESVQKEAQLIQTSKLATLGEMAAGIAHELNQPLNVMKVGSDFLKKMIERGKKISDKDLKTVAQQISSQVDRASQIINHLREFARVSDIEAHEVNINEPIRNVFKILGQQLRLRQIEVELDLDENLPPIMADSNRLEQVFINLVTNARDAIEEKPSGDKLLKIKSFLDKNDVVVTVSDSGKGIPRNIMDRIFEPFFTTKEIGKGTGLGLSISYAIIRDYGGSITVESEEGVGTTFELRFPACFKHNKNTRH</sequence>
<dbReference type="Pfam" id="PF21563">
    <property type="entry name" value="Mcp40H-20_sensor"/>
    <property type="match status" value="1"/>
</dbReference>
<keyword evidence="10" id="KW-0067">ATP-binding</keyword>
<dbReference type="GO" id="GO:0005524">
    <property type="term" value="F:ATP binding"/>
    <property type="evidence" value="ECO:0007669"/>
    <property type="project" value="UniProtKB-KW"/>
</dbReference>
<feature type="transmembrane region" description="Helical" evidence="13">
    <location>
        <begin position="20"/>
        <end position="42"/>
    </location>
</feature>
<dbReference type="Gene3D" id="3.30.450.290">
    <property type="match status" value="1"/>
</dbReference>
<dbReference type="PANTHER" id="PTHR43065">
    <property type="entry name" value="SENSOR HISTIDINE KINASE"/>
    <property type="match status" value="1"/>
</dbReference>
<dbReference type="EMBL" id="DRBS01000361">
    <property type="protein sequence ID" value="HDD45141.1"/>
    <property type="molecule type" value="Genomic_DNA"/>
</dbReference>
<evidence type="ECO:0000256" key="7">
    <source>
        <dbReference type="ARBA" id="ARBA00022692"/>
    </source>
</evidence>
<dbReference type="PRINTS" id="PR00344">
    <property type="entry name" value="BCTRLSENSOR"/>
</dbReference>
<comment type="catalytic activity">
    <reaction evidence="1">
        <text>ATP + protein L-histidine = ADP + protein N-phospho-L-histidine.</text>
        <dbReference type="EC" id="2.7.13.3"/>
    </reaction>
</comment>
<evidence type="ECO:0000256" key="12">
    <source>
        <dbReference type="ARBA" id="ARBA00023012"/>
    </source>
</evidence>
<evidence type="ECO:0000256" key="6">
    <source>
        <dbReference type="ARBA" id="ARBA00022679"/>
    </source>
</evidence>
<dbReference type="SMART" id="SM00387">
    <property type="entry name" value="HATPase_c"/>
    <property type="match status" value="1"/>
</dbReference>
<evidence type="ECO:0000256" key="4">
    <source>
        <dbReference type="ARBA" id="ARBA00022475"/>
    </source>
</evidence>
<dbReference type="InterPro" id="IPR005467">
    <property type="entry name" value="His_kinase_dom"/>
</dbReference>
<dbReference type="InterPro" id="IPR048904">
    <property type="entry name" value="Mcp40H-20-like_sensor"/>
</dbReference>
<dbReference type="NCBIfam" id="TIGR00229">
    <property type="entry name" value="sensory_box"/>
    <property type="match status" value="1"/>
</dbReference>
<dbReference type="AlphaFoldDB" id="A0A7C0Y5U0"/>
<comment type="caution">
    <text evidence="16">The sequence shown here is derived from an EMBL/GenBank/DDBJ whole genome shotgun (WGS) entry which is preliminary data.</text>
</comment>
<evidence type="ECO:0000256" key="8">
    <source>
        <dbReference type="ARBA" id="ARBA00022741"/>
    </source>
</evidence>
<keyword evidence="12" id="KW-0902">Two-component regulatory system</keyword>
<feature type="domain" description="Histidine kinase" evidence="14">
    <location>
        <begin position="464"/>
        <end position="682"/>
    </location>
</feature>
<dbReference type="InterPro" id="IPR036890">
    <property type="entry name" value="HATPase_C_sf"/>
</dbReference>
<dbReference type="SMART" id="SM00091">
    <property type="entry name" value="PAS"/>
    <property type="match status" value="2"/>
</dbReference>
<dbReference type="InterPro" id="IPR004358">
    <property type="entry name" value="Sig_transdc_His_kin-like_C"/>
</dbReference>
<dbReference type="SMART" id="SM00388">
    <property type="entry name" value="HisKA"/>
    <property type="match status" value="1"/>
</dbReference>
<dbReference type="InterPro" id="IPR029151">
    <property type="entry name" value="Sensor-like_sf"/>
</dbReference>
<dbReference type="NCBIfam" id="NF045718">
    <property type="entry name" value="two_CW_domain"/>
    <property type="match status" value="1"/>
</dbReference>
<dbReference type="Pfam" id="PF13426">
    <property type="entry name" value="PAS_9"/>
    <property type="match status" value="1"/>
</dbReference>
<evidence type="ECO:0000256" key="2">
    <source>
        <dbReference type="ARBA" id="ARBA00004651"/>
    </source>
</evidence>
<dbReference type="Gene3D" id="6.10.340.10">
    <property type="match status" value="1"/>
</dbReference>
<dbReference type="GO" id="GO:0005886">
    <property type="term" value="C:plasma membrane"/>
    <property type="evidence" value="ECO:0007669"/>
    <property type="project" value="UniProtKB-SubCell"/>
</dbReference>
<organism evidence="16">
    <name type="scientific">Desulfofervidus auxilii</name>
    <dbReference type="NCBI Taxonomy" id="1621989"/>
    <lineage>
        <taxon>Bacteria</taxon>
        <taxon>Pseudomonadati</taxon>
        <taxon>Thermodesulfobacteriota</taxon>
        <taxon>Candidatus Desulfofervidia</taxon>
        <taxon>Candidatus Desulfofervidales</taxon>
        <taxon>Candidatus Desulfofervidaceae</taxon>
        <taxon>Candidatus Desulfofervidus</taxon>
    </lineage>
</organism>
<dbReference type="GO" id="GO:0000155">
    <property type="term" value="F:phosphorelay sensor kinase activity"/>
    <property type="evidence" value="ECO:0007669"/>
    <property type="project" value="InterPro"/>
</dbReference>
<evidence type="ECO:0000313" key="16">
    <source>
        <dbReference type="EMBL" id="HDD45141.1"/>
    </source>
</evidence>
<evidence type="ECO:0000256" key="13">
    <source>
        <dbReference type="SAM" id="Phobius"/>
    </source>
</evidence>
<dbReference type="SUPFAM" id="SSF47384">
    <property type="entry name" value="Homodimeric domain of signal transducing histidine kinase"/>
    <property type="match status" value="1"/>
</dbReference>
<evidence type="ECO:0000256" key="3">
    <source>
        <dbReference type="ARBA" id="ARBA00012438"/>
    </source>
</evidence>
<feature type="domain" description="PAS" evidence="15">
    <location>
        <begin position="327"/>
        <end position="398"/>
    </location>
</feature>
<dbReference type="InterPro" id="IPR054687">
    <property type="entry name" value="Two-CW_dom"/>
</dbReference>
<dbReference type="SUPFAM" id="SSF55874">
    <property type="entry name" value="ATPase domain of HSP90 chaperone/DNA topoisomerase II/histidine kinase"/>
    <property type="match status" value="1"/>
</dbReference>
<dbReference type="PROSITE" id="PS50109">
    <property type="entry name" value="HIS_KIN"/>
    <property type="match status" value="1"/>
</dbReference>
<protein>
    <recommendedName>
        <fullName evidence="3">histidine kinase</fullName>
        <ecNumber evidence="3">2.7.13.3</ecNumber>
    </recommendedName>
</protein>
<keyword evidence="8" id="KW-0547">Nucleotide-binding</keyword>
<dbReference type="CDD" id="cd00130">
    <property type="entry name" value="PAS"/>
    <property type="match status" value="1"/>
</dbReference>
<dbReference type="PANTHER" id="PTHR43065:SF46">
    <property type="entry name" value="C4-DICARBOXYLATE TRANSPORT SENSOR PROTEIN DCTB"/>
    <property type="match status" value="1"/>
</dbReference>
<dbReference type="SUPFAM" id="SSF103190">
    <property type="entry name" value="Sensory domain-like"/>
    <property type="match status" value="1"/>
</dbReference>
<dbReference type="Pfam" id="PF00512">
    <property type="entry name" value="HisKA"/>
    <property type="match status" value="1"/>
</dbReference>
<dbReference type="InterPro" id="IPR003661">
    <property type="entry name" value="HisK_dim/P_dom"/>
</dbReference>
<evidence type="ECO:0000259" key="14">
    <source>
        <dbReference type="PROSITE" id="PS50109"/>
    </source>
</evidence>
<dbReference type="Gene3D" id="3.30.565.10">
    <property type="entry name" value="Histidine kinase-like ATPase, C-terminal domain"/>
    <property type="match status" value="1"/>
</dbReference>
<dbReference type="InterPro" id="IPR036097">
    <property type="entry name" value="HisK_dim/P_sf"/>
</dbReference>
<dbReference type="Gene3D" id="3.30.450.20">
    <property type="entry name" value="PAS domain"/>
    <property type="match status" value="1"/>
</dbReference>
<name>A0A7C0Y5U0_DESA2</name>
<evidence type="ECO:0000256" key="9">
    <source>
        <dbReference type="ARBA" id="ARBA00022777"/>
    </source>
</evidence>
<evidence type="ECO:0000259" key="15">
    <source>
        <dbReference type="PROSITE" id="PS50112"/>
    </source>
</evidence>
<keyword evidence="5" id="KW-0597">Phosphoprotein</keyword>
<dbReference type="InterPro" id="IPR000014">
    <property type="entry name" value="PAS"/>
</dbReference>
<evidence type="ECO:0000256" key="1">
    <source>
        <dbReference type="ARBA" id="ARBA00000085"/>
    </source>
</evidence>
<keyword evidence="11 13" id="KW-1133">Transmembrane helix</keyword>
<reference evidence="16" key="1">
    <citation type="journal article" date="2020" name="mSystems">
        <title>Genome- and Community-Level Interaction Insights into Carbon Utilization and Element Cycling Functions of Hydrothermarchaeota in Hydrothermal Sediment.</title>
        <authorList>
            <person name="Zhou Z."/>
            <person name="Liu Y."/>
            <person name="Xu W."/>
            <person name="Pan J."/>
            <person name="Luo Z.H."/>
            <person name="Li M."/>
        </authorList>
    </citation>
    <scope>NUCLEOTIDE SEQUENCE [LARGE SCALE GENOMIC DNA]</scope>
    <source>
        <strain evidence="16">HyVt-233</strain>
    </source>
</reference>
<dbReference type="InterPro" id="IPR003594">
    <property type="entry name" value="HATPase_dom"/>
</dbReference>
<keyword evidence="13" id="KW-0472">Membrane</keyword>
<keyword evidence="7 13" id="KW-0812">Transmembrane</keyword>
<dbReference type="Pfam" id="PF02518">
    <property type="entry name" value="HATPase_c"/>
    <property type="match status" value="1"/>
</dbReference>
<dbReference type="InterPro" id="IPR035965">
    <property type="entry name" value="PAS-like_dom_sf"/>
</dbReference>
<evidence type="ECO:0000256" key="10">
    <source>
        <dbReference type="ARBA" id="ARBA00022840"/>
    </source>
</evidence>
<accession>A0A7C0Y5U0</accession>
<keyword evidence="9" id="KW-0418">Kinase</keyword>
<dbReference type="CDD" id="cd00082">
    <property type="entry name" value="HisKA"/>
    <property type="match status" value="1"/>
</dbReference>
<comment type="subcellular location">
    <subcellularLocation>
        <location evidence="2">Cell membrane</location>
        <topology evidence="2">Multi-pass membrane protein</topology>
    </subcellularLocation>
</comment>